<dbReference type="InterPro" id="IPR012132">
    <property type="entry name" value="GMC_OxRdtase"/>
</dbReference>
<comment type="similarity">
    <text evidence="2 6">Belongs to the GMC oxidoreductase family.</text>
</comment>
<evidence type="ECO:0000313" key="9">
    <source>
        <dbReference type="EMBL" id="OUR85073.1"/>
    </source>
</evidence>
<dbReference type="PANTHER" id="PTHR11552">
    <property type="entry name" value="GLUCOSE-METHANOL-CHOLINE GMC OXIDOREDUCTASE"/>
    <property type="match status" value="1"/>
</dbReference>
<reference evidence="10" key="1">
    <citation type="journal article" date="2017" name="Proc. Natl. Acad. Sci. U.S.A.">
        <title>Simulation of Deepwater Horizon oil plume reveals substrate specialization within a complex community of hydrocarbon degraders.</title>
        <authorList>
            <person name="Hu P."/>
            <person name="Dubinsky E.A."/>
            <person name="Probst A.J."/>
            <person name="Wang J."/>
            <person name="Sieber C.M.K."/>
            <person name="Tom L.M."/>
            <person name="Gardinali P."/>
            <person name="Banfield J.F."/>
            <person name="Atlas R.M."/>
            <person name="Andersen G.L."/>
        </authorList>
    </citation>
    <scope>NUCLEOTIDE SEQUENCE [LARGE SCALE GENOMIC DNA]</scope>
</reference>
<evidence type="ECO:0000256" key="6">
    <source>
        <dbReference type="RuleBase" id="RU003968"/>
    </source>
</evidence>
<keyword evidence="4 5" id="KW-0274">FAD</keyword>
<evidence type="ECO:0000256" key="5">
    <source>
        <dbReference type="PIRSR" id="PIRSR000137-2"/>
    </source>
</evidence>
<dbReference type="NCBIfam" id="NF002550">
    <property type="entry name" value="PRK02106.1"/>
    <property type="match status" value="1"/>
</dbReference>
<evidence type="ECO:0000259" key="7">
    <source>
        <dbReference type="PROSITE" id="PS00623"/>
    </source>
</evidence>
<dbReference type="InterPro" id="IPR000172">
    <property type="entry name" value="GMC_OxRdtase_N"/>
</dbReference>
<dbReference type="PROSITE" id="PS00624">
    <property type="entry name" value="GMC_OXRED_2"/>
    <property type="match status" value="1"/>
</dbReference>
<dbReference type="SUPFAM" id="SSF51905">
    <property type="entry name" value="FAD/NAD(P)-binding domain"/>
    <property type="match status" value="1"/>
</dbReference>
<dbReference type="Pfam" id="PF05199">
    <property type="entry name" value="GMC_oxred_C"/>
    <property type="match status" value="1"/>
</dbReference>
<evidence type="ECO:0000259" key="8">
    <source>
        <dbReference type="PROSITE" id="PS00624"/>
    </source>
</evidence>
<dbReference type="PIRSF" id="PIRSF000137">
    <property type="entry name" value="Alcohol_oxidase"/>
    <property type="match status" value="1"/>
</dbReference>
<evidence type="ECO:0000256" key="3">
    <source>
        <dbReference type="ARBA" id="ARBA00022630"/>
    </source>
</evidence>
<feature type="domain" description="Glucose-methanol-choline oxidoreductase N-terminal" evidence="7">
    <location>
        <begin position="81"/>
        <end position="104"/>
    </location>
</feature>
<evidence type="ECO:0000313" key="10">
    <source>
        <dbReference type="Proteomes" id="UP000243053"/>
    </source>
</evidence>
<name>A0A1Y5EQR6_COLPS</name>
<dbReference type="InterPro" id="IPR036188">
    <property type="entry name" value="FAD/NAD-bd_sf"/>
</dbReference>
<gene>
    <name evidence="9" type="ORF">A9Q75_00345</name>
</gene>
<feature type="domain" description="Glucose-methanol-choline oxidoreductase N-terminal" evidence="8">
    <location>
        <begin position="254"/>
        <end position="268"/>
    </location>
</feature>
<comment type="caution">
    <text evidence="9">The sequence shown here is derived from an EMBL/GenBank/DDBJ whole genome shotgun (WGS) entry which is preliminary data.</text>
</comment>
<evidence type="ECO:0000256" key="4">
    <source>
        <dbReference type="ARBA" id="ARBA00022827"/>
    </source>
</evidence>
<comment type="cofactor">
    <cofactor evidence="1 5">
        <name>FAD</name>
        <dbReference type="ChEBI" id="CHEBI:57692"/>
    </cofactor>
</comment>
<dbReference type="EMBL" id="MAAF01000004">
    <property type="protein sequence ID" value="OUR85073.1"/>
    <property type="molecule type" value="Genomic_DNA"/>
</dbReference>
<feature type="binding site" evidence="5">
    <location>
        <position position="218"/>
    </location>
    <ligand>
        <name>FAD</name>
        <dbReference type="ChEBI" id="CHEBI:57692"/>
    </ligand>
</feature>
<dbReference type="InterPro" id="IPR007867">
    <property type="entry name" value="GMC_OxRtase_C"/>
</dbReference>
<dbReference type="AlphaFoldDB" id="A0A1Y5EQR6"/>
<sequence length="544" mass="59904">MNNFDFIIIGGGSAGCVLADKLSACGNYQICLLEAGPKDKHWSIHMPIAVTELMKDKVLNWQFNSEPEATQNNRKIFNPRGRTLGGSSSINAMLYVRGQKEDYDHWAALGNEGWAFDDVLPYFKSTQHQERGADEFHGVNGPLNVADSSSKPPIHDSFISSAQQAGFPFNNDFNGKYQEGIGYYQVTQINGQRCSAAKAFLTPNLNRSNLTVITDAQVQKLLIDENKVATGVCYKTKEKYQNIFANKEVLLSAGAFNSPQLMMLSGIGPKNELAKHTITLVHELAGVGQNLQDHPDTVIVTHHKRDDLLAIRPKAAWWLFKQALKYFPLSLNKESPERRRSGILTSAVAESGGFIKSKPTLSRPDLQLHFIPAAFDDHGRDLKVLLNYGISIHTCLLRPKSRGSVTLYGNNASLHPKISLNMLAHEDDQKAMIQAVKIARSILSKPPLSENNGKEIFPGDGIQSDESILEFVKNKANTIYHPVGTCKMGNDDMAVVDSHLKVHGIKQLRVIDASIMPTLISGNTNAPTIMIAAKIADVILSDHS</sequence>
<organism evidence="9 10">
    <name type="scientific">Colwellia psychrerythraea</name>
    <name type="common">Vibrio psychroerythus</name>
    <dbReference type="NCBI Taxonomy" id="28229"/>
    <lineage>
        <taxon>Bacteria</taxon>
        <taxon>Pseudomonadati</taxon>
        <taxon>Pseudomonadota</taxon>
        <taxon>Gammaproteobacteria</taxon>
        <taxon>Alteromonadales</taxon>
        <taxon>Colwelliaceae</taxon>
        <taxon>Colwellia</taxon>
    </lineage>
</organism>
<dbReference type="PANTHER" id="PTHR11552:SF147">
    <property type="entry name" value="CHOLINE DEHYDROGENASE, MITOCHONDRIAL"/>
    <property type="match status" value="1"/>
</dbReference>
<dbReference type="Gene3D" id="3.50.50.60">
    <property type="entry name" value="FAD/NAD(P)-binding domain"/>
    <property type="match status" value="1"/>
</dbReference>
<keyword evidence="3 6" id="KW-0285">Flavoprotein</keyword>
<dbReference type="GO" id="GO:0016020">
    <property type="term" value="C:membrane"/>
    <property type="evidence" value="ECO:0007669"/>
    <property type="project" value="TreeGrafter"/>
</dbReference>
<dbReference type="GO" id="GO:0050660">
    <property type="term" value="F:flavin adenine dinucleotide binding"/>
    <property type="evidence" value="ECO:0007669"/>
    <property type="project" value="InterPro"/>
</dbReference>
<dbReference type="PROSITE" id="PS00623">
    <property type="entry name" value="GMC_OXRED_1"/>
    <property type="match status" value="1"/>
</dbReference>
<dbReference type="Gene3D" id="3.30.560.10">
    <property type="entry name" value="Glucose Oxidase, domain 3"/>
    <property type="match status" value="1"/>
</dbReference>
<dbReference type="Pfam" id="PF00732">
    <property type="entry name" value="GMC_oxred_N"/>
    <property type="match status" value="1"/>
</dbReference>
<dbReference type="GO" id="GO:0008812">
    <property type="term" value="F:choline dehydrogenase activity"/>
    <property type="evidence" value="ECO:0007669"/>
    <property type="project" value="TreeGrafter"/>
</dbReference>
<proteinExistence type="inferred from homology"/>
<dbReference type="GO" id="GO:0019285">
    <property type="term" value="P:glycine betaine biosynthetic process from choline"/>
    <property type="evidence" value="ECO:0007669"/>
    <property type="project" value="TreeGrafter"/>
</dbReference>
<evidence type="ECO:0000256" key="1">
    <source>
        <dbReference type="ARBA" id="ARBA00001974"/>
    </source>
</evidence>
<evidence type="ECO:0000256" key="2">
    <source>
        <dbReference type="ARBA" id="ARBA00010790"/>
    </source>
</evidence>
<dbReference type="SUPFAM" id="SSF54373">
    <property type="entry name" value="FAD-linked reductases, C-terminal domain"/>
    <property type="match status" value="1"/>
</dbReference>
<accession>A0A1Y5EQR6</accession>
<protein>
    <submittedName>
        <fullName evidence="9">GMC family oxidoreductase</fullName>
    </submittedName>
</protein>
<dbReference type="Proteomes" id="UP000243053">
    <property type="component" value="Unassembled WGS sequence"/>
</dbReference>